<accession>A0A3P7X7T5</accession>
<keyword evidence="2" id="KW-0812">Transmembrane</keyword>
<reference evidence="5" key="2">
    <citation type="submission" date="2019-09" db="UniProtKB">
        <authorList>
            <consortium name="WormBaseParasite"/>
        </authorList>
    </citation>
    <scope>IDENTIFICATION</scope>
</reference>
<feature type="compositionally biased region" description="Basic and acidic residues" evidence="1">
    <location>
        <begin position="1"/>
        <end position="15"/>
    </location>
</feature>
<dbReference type="WBParaSite" id="HPBE_0000246801-mRNA-1">
    <property type="protein sequence ID" value="HPBE_0000246801-mRNA-1"/>
    <property type="gene ID" value="HPBE_0000246801"/>
</dbReference>
<feature type="compositionally biased region" description="Polar residues" evidence="1">
    <location>
        <begin position="24"/>
        <end position="39"/>
    </location>
</feature>
<organism evidence="4 5">
    <name type="scientific">Heligmosomoides polygyrus</name>
    <name type="common">Parasitic roundworm</name>
    <dbReference type="NCBI Taxonomy" id="6339"/>
    <lineage>
        <taxon>Eukaryota</taxon>
        <taxon>Metazoa</taxon>
        <taxon>Ecdysozoa</taxon>
        <taxon>Nematoda</taxon>
        <taxon>Chromadorea</taxon>
        <taxon>Rhabditida</taxon>
        <taxon>Rhabditina</taxon>
        <taxon>Rhabditomorpha</taxon>
        <taxon>Strongyloidea</taxon>
        <taxon>Heligmosomidae</taxon>
        <taxon>Heligmosomoides</taxon>
    </lineage>
</organism>
<feature type="transmembrane region" description="Helical" evidence="2">
    <location>
        <begin position="122"/>
        <end position="142"/>
    </location>
</feature>
<dbReference type="Proteomes" id="UP000050761">
    <property type="component" value="Unassembled WGS sequence"/>
</dbReference>
<dbReference type="EMBL" id="UZAH01003756">
    <property type="protein sequence ID" value="VDO25482.1"/>
    <property type="molecule type" value="Genomic_DNA"/>
</dbReference>
<evidence type="ECO:0000256" key="2">
    <source>
        <dbReference type="SAM" id="Phobius"/>
    </source>
</evidence>
<evidence type="ECO:0000313" key="3">
    <source>
        <dbReference type="EMBL" id="VDO25482.1"/>
    </source>
</evidence>
<proteinExistence type="predicted"/>
<evidence type="ECO:0000313" key="5">
    <source>
        <dbReference type="WBParaSite" id="HPBE_0000246801-mRNA-1"/>
    </source>
</evidence>
<evidence type="ECO:0000313" key="4">
    <source>
        <dbReference type="Proteomes" id="UP000050761"/>
    </source>
</evidence>
<keyword evidence="2" id="KW-0472">Membrane</keyword>
<protein>
    <submittedName>
        <fullName evidence="5">Transmembrane protein</fullName>
    </submittedName>
</protein>
<reference evidence="3 4" key="1">
    <citation type="submission" date="2018-11" db="EMBL/GenBank/DDBJ databases">
        <authorList>
            <consortium name="Pathogen Informatics"/>
        </authorList>
    </citation>
    <scope>NUCLEOTIDE SEQUENCE [LARGE SCALE GENOMIC DNA]</scope>
</reference>
<gene>
    <name evidence="3" type="ORF">HPBE_LOCUS2469</name>
</gene>
<evidence type="ECO:0000256" key="1">
    <source>
        <dbReference type="SAM" id="MobiDB-lite"/>
    </source>
</evidence>
<dbReference type="Gene3D" id="1.10.287.70">
    <property type="match status" value="1"/>
</dbReference>
<accession>A0A183F8H6</accession>
<sequence length="190" mass="21146">MTRSRLNSETHEETQKSILKNGKGSANLTSMEPSVSASNDGDKPKDTDVPEQTTIHAYEKHQRTADHHPRPHLGTVAMIERQLSKPPASTAVMPTPTSTERKFTDSFYWMSHLHKKVGLSHIILLLILASYSALGAVVFYYLETPNERIVIAARKEVLDDRIEQLAAHLSAVAENKTAEEMALDVKVGFE</sequence>
<feature type="region of interest" description="Disordered" evidence="1">
    <location>
        <begin position="1"/>
        <end position="49"/>
    </location>
</feature>
<keyword evidence="2" id="KW-1133">Transmembrane helix</keyword>
<keyword evidence="4" id="KW-1185">Reference proteome</keyword>
<dbReference type="AlphaFoldDB" id="A0A183F8H6"/>
<name>A0A183F8H6_HELPZ</name>